<organism evidence="2 3">
    <name type="scientific">Coleophoma crateriformis</name>
    <dbReference type="NCBI Taxonomy" id="565419"/>
    <lineage>
        <taxon>Eukaryota</taxon>
        <taxon>Fungi</taxon>
        <taxon>Dikarya</taxon>
        <taxon>Ascomycota</taxon>
        <taxon>Pezizomycotina</taxon>
        <taxon>Leotiomycetes</taxon>
        <taxon>Helotiales</taxon>
        <taxon>Dermateaceae</taxon>
        <taxon>Coleophoma</taxon>
    </lineage>
</organism>
<evidence type="ECO:0000256" key="1">
    <source>
        <dbReference type="SAM" id="MobiDB-lite"/>
    </source>
</evidence>
<feature type="compositionally biased region" description="Polar residues" evidence="1">
    <location>
        <begin position="1"/>
        <end position="16"/>
    </location>
</feature>
<dbReference type="OrthoDB" id="3799661at2759"/>
<dbReference type="EMBL" id="PDLN01000023">
    <property type="protein sequence ID" value="RDW57281.1"/>
    <property type="molecule type" value="Genomic_DNA"/>
</dbReference>
<dbReference type="Proteomes" id="UP000256328">
    <property type="component" value="Unassembled WGS sequence"/>
</dbReference>
<gene>
    <name evidence="2" type="ORF">BP5796_12731</name>
</gene>
<dbReference type="AlphaFoldDB" id="A0A3D8Q645"/>
<sequence>MLGPTATTGADSNGFLSPNPLGVMSNTASARDRSASISPSVRSSTSRITLVEDNHEVASYQGTTAQVLDDTYKVKTIQQPQYNWIDHLFGLFFYKRRRDPIVTEEYVNPESAGNHHVGIILPGFEASMILTTTDFGMGQMNDDSPWVLPVFVLSSRMDTGKHNLPKLARCTIDTGNQQGNVVSREFVETVLEYSASNFCELTKEEEKGGRSVTGHILIPDGAIYLTWYHKKSTRVFRNMRFLVSPIGNYDMIIGARSIKKDNILDVPNLMVDKLFSKEKEEDPKRNELSSKVARLEERVGNLKSEHDKQKDPKAKKDSKDRLTGAKQRLAIAKTTLEIFDVEPGPNYEEEVRKLDAKLKELTGNEDKGPTALPEPSTTHSTAVDTRTPGK</sequence>
<reference evidence="2 3" key="1">
    <citation type="journal article" date="2018" name="IMA Fungus">
        <title>IMA Genome-F 9: Draft genome sequence of Annulohypoxylon stygium, Aspergillus mulundensis, Berkeleyomyces basicola (syn. Thielaviopsis basicola), Ceratocystis smalleyi, two Cercospora beticola strains, Coleophoma cylindrospora, Fusarium fracticaudum, Phialophora cf. hyalina, and Morchella septimelata.</title>
        <authorList>
            <person name="Wingfield B.D."/>
            <person name="Bills G.F."/>
            <person name="Dong Y."/>
            <person name="Huang W."/>
            <person name="Nel W.J."/>
            <person name="Swalarsk-Parry B.S."/>
            <person name="Vaghefi N."/>
            <person name="Wilken P.M."/>
            <person name="An Z."/>
            <person name="de Beer Z.W."/>
            <person name="De Vos L."/>
            <person name="Chen L."/>
            <person name="Duong T.A."/>
            <person name="Gao Y."/>
            <person name="Hammerbacher A."/>
            <person name="Kikkert J.R."/>
            <person name="Li Y."/>
            <person name="Li H."/>
            <person name="Li K."/>
            <person name="Li Q."/>
            <person name="Liu X."/>
            <person name="Ma X."/>
            <person name="Naidoo K."/>
            <person name="Pethybridge S.J."/>
            <person name="Sun J."/>
            <person name="Steenkamp E.T."/>
            <person name="van der Nest M.A."/>
            <person name="van Wyk S."/>
            <person name="Wingfield M.J."/>
            <person name="Xiong C."/>
            <person name="Yue Q."/>
            <person name="Zhang X."/>
        </authorList>
    </citation>
    <scope>NUCLEOTIDE SEQUENCE [LARGE SCALE GENOMIC DNA]</scope>
    <source>
        <strain evidence="2 3">BP5796</strain>
    </source>
</reference>
<feature type="compositionally biased region" description="Basic and acidic residues" evidence="1">
    <location>
        <begin position="358"/>
        <end position="368"/>
    </location>
</feature>
<evidence type="ECO:0000313" key="2">
    <source>
        <dbReference type="EMBL" id="RDW57281.1"/>
    </source>
</evidence>
<feature type="compositionally biased region" description="Low complexity" evidence="1">
    <location>
        <begin position="35"/>
        <end position="45"/>
    </location>
</feature>
<keyword evidence="3" id="KW-1185">Reference proteome</keyword>
<comment type="caution">
    <text evidence="2">The sequence shown here is derived from an EMBL/GenBank/DDBJ whole genome shotgun (WGS) entry which is preliminary data.</text>
</comment>
<proteinExistence type="predicted"/>
<feature type="compositionally biased region" description="Polar residues" evidence="1">
    <location>
        <begin position="375"/>
        <end position="384"/>
    </location>
</feature>
<feature type="region of interest" description="Disordered" evidence="1">
    <location>
        <begin position="1"/>
        <end position="45"/>
    </location>
</feature>
<name>A0A3D8Q645_9HELO</name>
<accession>A0A3D8Q645</accession>
<evidence type="ECO:0000313" key="3">
    <source>
        <dbReference type="Proteomes" id="UP000256328"/>
    </source>
</evidence>
<feature type="region of interest" description="Disordered" evidence="1">
    <location>
        <begin position="358"/>
        <end position="390"/>
    </location>
</feature>
<protein>
    <submittedName>
        <fullName evidence="2">Uncharacterized protein</fullName>
    </submittedName>
</protein>
<feature type="region of interest" description="Disordered" evidence="1">
    <location>
        <begin position="278"/>
        <end position="323"/>
    </location>
</feature>